<proteinExistence type="predicted"/>
<feature type="region of interest" description="Disordered" evidence="1">
    <location>
        <begin position="22"/>
        <end position="43"/>
    </location>
</feature>
<protein>
    <submittedName>
        <fullName evidence="3">Pectate lyase</fullName>
    </submittedName>
</protein>
<evidence type="ECO:0000313" key="4">
    <source>
        <dbReference type="Proteomes" id="UP000248856"/>
    </source>
</evidence>
<dbReference type="InterPro" id="IPR012334">
    <property type="entry name" value="Pectin_lyas_fold"/>
</dbReference>
<dbReference type="GO" id="GO:0016829">
    <property type="term" value="F:lyase activity"/>
    <property type="evidence" value="ECO:0007669"/>
    <property type="project" value="UniProtKB-KW"/>
</dbReference>
<evidence type="ECO:0000256" key="1">
    <source>
        <dbReference type="SAM" id="MobiDB-lite"/>
    </source>
</evidence>
<keyword evidence="3" id="KW-0456">Lyase</keyword>
<accession>A0A328YV39</accession>
<dbReference type="Proteomes" id="UP000248856">
    <property type="component" value="Unassembled WGS sequence"/>
</dbReference>
<reference evidence="3 4" key="1">
    <citation type="submission" date="2018-06" db="EMBL/GenBank/DDBJ databases">
        <title>Genomic Encyclopedia of Archaeal and Bacterial Type Strains, Phase II (KMG-II): from individual species to whole genera.</title>
        <authorList>
            <person name="Goeker M."/>
        </authorList>
    </citation>
    <scope>NUCLEOTIDE SEQUENCE [LARGE SCALE GENOMIC DNA]</scope>
    <source>
        <strain evidence="3 4">CFPB 3232</strain>
    </source>
</reference>
<gene>
    <name evidence="3" type="ORF">AX018_104430</name>
</gene>
<feature type="chain" id="PRO_5016360339" evidence="2">
    <location>
        <begin position="22"/>
        <end position="74"/>
    </location>
</feature>
<keyword evidence="2" id="KW-0732">Signal</keyword>
<evidence type="ECO:0000256" key="2">
    <source>
        <dbReference type="SAM" id="SignalP"/>
    </source>
</evidence>
<organism evidence="3 4">
    <name type="scientific">Paracidovorax anthurii</name>
    <dbReference type="NCBI Taxonomy" id="78229"/>
    <lineage>
        <taxon>Bacteria</taxon>
        <taxon>Pseudomonadati</taxon>
        <taxon>Pseudomonadota</taxon>
        <taxon>Betaproteobacteria</taxon>
        <taxon>Burkholderiales</taxon>
        <taxon>Comamonadaceae</taxon>
        <taxon>Paracidovorax</taxon>
    </lineage>
</organism>
<evidence type="ECO:0000313" key="3">
    <source>
        <dbReference type="EMBL" id="RAR76685.1"/>
    </source>
</evidence>
<comment type="caution">
    <text evidence="3">The sequence shown here is derived from an EMBL/GenBank/DDBJ whole genome shotgun (WGS) entry which is preliminary data.</text>
</comment>
<dbReference type="EMBL" id="QLTA01000044">
    <property type="protein sequence ID" value="RAR76685.1"/>
    <property type="molecule type" value="Genomic_DNA"/>
</dbReference>
<dbReference type="RefSeq" id="WP_111880251.1">
    <property type="nucleotide sequence ID" value="NZ_CBCSGC010000039.1"/>
</dbReference>
<feature type="signal peptide" evidence="2">
    <location>
        <begin position="1"/>
        <end position="21"/>
    </location>
</feature>
<sequence length="74" mass="7155">MPAHHALIPILATALASGAHADNRTDTAPLDGWASQGGGTTGGAAATAKYISKVGFSSASQLKAALGAGAVPRT</sequence>
<dbReference type="Gene3D" id="2.160.20.10">
    <property type="entry name" value="Single-stranded right-handed beta-helix, Pectin lyase-like"/>
    <property type="match status" value="1"/>
</dbReference>
<dbReference type="AlphaFoldDB" id="A0A328YV39"/>
<name>A0A328YV39_9BURK</name>
<keyword evidence="4" id="KW-1185">Reference proteome</keyword>